<sequence length="269" mass="30295">MLLSGSRRKRRRRRTCSRRRRRREREKKKKKTKKGRSGEEVIAAEVEFGGKSSTESSRAADETPADLAQVPICRSHAERVNPRRNSADVSASHDCVAARQNWSHPETLRCSPLSSREKGKERCRRADDARQEEDAACAVPTDPPDTNSFPVSLHEPSDLSMNLNNSVDSHRCDETAAHQMCNSKVSVNTADCRATRARRTDVFHSPSSPSSSSSSSSTVTVLSDISTQSVLYNNSRKEKKKKKKKKIERERENYLLLHNILADTRPPLL</sequence>
<proteinExistence type="predicted"/>
<comment type="caution">
    <text evidence="2">The sequence shown here is derived from an EMBL/GenBank/DDBJ whole genome shotgun (WGS) entry which is preliminary data.</text>
</comment>
<accession>A0A6A4TE86</accession>
<protein>
    <submittedName>
        <fullName evidence="2">Uncharacterized protein</fullName>
    </submittedName>
</protein>
<name>A0A6A4TE86_SCOMX</name>
<gene>
    <name evidence="2" type="ORF">F2P81_007422</name>
</gene>
<dbReference type="Proteomes" id="UP000438429">
    <property type="component" value="Unassembled WGS sequence"/>
</dbReference>
<reference evidence="2 3" key="1">
    <citation type="submission" date="2019-06" db="EMBL/GenBank/DDBJ databases">
        <title>Draft genomes of female and male turbot (Scophthalmus maximus).</title>
        <authorList>
            <person name="Xu H."/>
            <person name="Xu X.-W."/>
            <person name="Shao C."/>
            <person name="Chen S."/>
        </authorList>
    </citation>
    <scope>NUCLEOTIDE SEQUENCE [LARGE SCALE GENOMIC DNA]</scope>
    <source>
        <strain evidence="2">Ysfricsl-2016a</strain>
        <tissue evidence="2">Blood</tissue>
    </source>
</reference>
<feature type="compositionally biased region" description="Low complexity" evidence="1">
    <location>
        <begin position="205"/>
        <end position="217"/>
    </location>
</feature>
<evidence type="ECO:0000256" key="1">
    <source>
        <dbReference type="SAM" id="MobiDB-lite"/>
    </source>
</evidence>
<feature type="compositionally biased region" description="Basic residues" evidence="1">
    <location>
        <begin position="1"/>
        <end position="35"/>
    </location>
</feature>
<dbReference type="AlphaFoldDB" id="A0A6A4TE86"/>
<evidence type="ECO:0000313" key="3">
    <source>
        <dbReference type="Proteomes" id="UP000438429"/>
    </source>
</evidence>
<feature type="region of interest" description="Disordered" evidence="1">
    <location>
        <begin position="113"/>
        <end position="153"/>
    </location>
</feature>
<dbReference type="EMBL" id="VEVO01000006">
    <property type="protein sequence ID" value="KAF0041524.1"/>
    <property type="molecule type" value="Genomic_DNA"/>
</dbReference>
<evidence type="ECO:0000313" key="2">
    <source>
        <dbReference type="EMBL" id="KAF0041524.1"/>
    </source>
</evidence>
<feature type="compositionally biased region" description="Basic and acidic residues" evidence="1">
    <location>
        <begin position="115"/>
        <end position="133"/>
    </location>
</feature>
<feature type="region of interest" description="Disordered" evidence="1">
    <location>
        <begin position="1"/>
        <end position="92"/>
    </location>
</feature>
<feature type="region of interest" description="Disordered" evidence="1">
    <location>
        <begin position="200"/>
        <end position="220"/>
    </location>
</feature>
<organism evidence="2 3">
    <name type="scientific">Scophthalmus maximus</name>
    <name type="common">Turbot</name>
    <name type="synonym">Psetta maxima</name>
    <dbReference type="NCBI Taxonomy" id="52904"/>
    <lineage>
        <taxon>Eukaryota</taxon>
        <taxon>Metazoa</taxon>
        <taxon>Chordata</taxon>
        <taxon>Craniata</taxon>
        <taxon>Vertebrata</taxon>
        <taxon>Euteleostomi</taxon>
        <taxon>Actinopterygii</taxon>
        <taxon>Neopterygii</taxon>
        <taxon>Teleostei</taxon>
        <taxon>Neoteleostei</taxon>
        <taxon>Acanthomorphata</taxon>
        <taxon>Carangaria</taxon>
        <taxon>Pleuronectiformes</taxon>
        <taxon>Pleuronectoidei</taxon>
        <taxon>Scophthalmidae</taxon>
        <taxon>Scophthalmus</taxon>
    </lineage>
</organism>